<dbReference type="Pfam" id="PF00067">
    <property type="entry name" value="p450"/>
    <property type="match status" value="1"/>
</dbReference>
<dbReference type="GeneID" id="109717792"/>
<comment type="cofactor">
    <cofactor evidence="4">
        <name>heme</name>
        <dbReference type="ChEBI" id="CHEBI:30413"/>
    </cofactor>
</comment>
<evidence type="ECO:0000256" key="1">
    <source>
        <dbReference type="ARBA" id="ARBA00010617"/>
    </source>
</evidence>
<dbReference type="PANTHER" id="PTHR47955">
    <property type="entry name" value="CYTOCHROME P450 FAMILY 71 PROTEIN"/>
    <property type="match status" value="1"/>
</dbReference>
<keyword evidence="7" id="KW-1185">Reference proteome</keyword>
<evidence type="ECO:0000256" key="6">
    <source>
        <dbReference type="SAM" id="Phobius"/>
    </source>
</evidence>
<dbReference type="PANTHER" id="PTHR47955:SF15">
    <property type="entry name" value="CYTOCHROME P450 71A2-LIKE"/>
    <property type="match status" value="1"/>
</dbReference>
<evidence type="ECO:0000256" key="4">
    <source>
        <dbReference type="PIRSR" id="PIRSR602401-1"/>
    </source>
</evidence>
<feature type="binding site" description="axial binding residue" evidence="4">
    <location>
        <position position="460"/>
    </location>
    <ligand>
        <name>heme</name>
        <dbReference type="ChEBI" id="CHEBI:30413"/>
    </ligand>
    <ligandPart>
        <name>Fe</name>
        <dbReference type="ChEBI" id="CHEBI:18248"/>
    </ligandPart>
</feature>
<sequence length="519" mass="58252">MPPLTQLFQLLLHQNSMHVASFFLSILIISFSVFWWNRKKAAAAASEKNFKQIPSPPRLPLIGNLHQLGALPHRSLRALAAKHGPVMLLHLGRVPAVVISSAPAAQQAMKTNDLAFASRPEARIPNALLYGGDVAFSPYGEYWRQVRRICVLHLLSLKRVQSFRYVRQEEAALLVDKIRAAAAVAASSGAVDVSLLVVNLTNDVICRVAFGRKYSAEGGGAAKIQATLAELTALLGTVEIGEFVPWLGWIDRLRGLDRRVRDNSREWDAMLERVLEDHCSGNEEGDDLVDVLLSINDKDENLGIALTRSNMKALLLDMFAAGTETTFTTIDWVMAELIKHPKVMERAQEEIRRVVGSSPKVEEELLEGMYYLKNVIKETLRLHAPAPLLVPRETIEDTQLEGFNIPAKTRVIINAWAIGRDPKLWERAEEFWPERFTNSPIDFRGQYFEFIPFGSGRRGCPGINFAVSVVELVLANLLYHFDWELPHGMKTELLDMSESSGLTVHRKQNLILVPKLRKF</sequence>
<reference evidence="7" key="1">
    <citation type="journal article" date="2015" name="Nat. Genet.">
        <title>The pineapple genome and the evolution of CAM photosynthesis.</title>
        <authorList>
            <person name="Ming R."/>
            <person name="VanBuren R."/>
            <person name="Wai C.M."/>
            <person name="Tang H."/>
            <person name="Schatz M.C."/>
            <person name="Bowers J.E."/>
            <person name="Lyons E."/>
            <person name="Wang M.L."/>
            <person name="Chen J."/>
            <person name="Biggers E."/>
            <person name="Zhang J."/>
            <person name="Huang L."/>
            <person name="Zhang L."/>
            <person name="Miao W."/>
            <person name="Zhang J."/>
            <person name="Ye Z."/>
            <person name="Miao C."/>
            <person name="Lin Z."/>
            <person name="Wang H."/>
            <person name="Zhou H."/>
            <person name="Yim W.C."/>
            <person name="Priest H.D."/>
            <person name="Zheng C."/>
            <person name="Woodhouse M."/>
            <person name="Edger P.P."/>
            <person name="Guyot R."/>
            <person name="Guo H.B."/>
            <person name="Guo H."/>
            <person name="Zheng G."/>
            <person name="Singh R."/>
            <person name="Sharma A."/>
            <person name="Min X."/>
            <person name="Zheng Y."/>
            <person name="Lee H."/>
            <person name="Gurtowski J."/>
            <person name="Sedlazeck F.J."/>
            <person name="Harkess A."/>
            <person name="McKain M.R."/>
            <person name="Liao Z."/>
            <person name="Fang J."/>
            <person name="Liu J."/>
            <person name="Zhang X."/>
            <person name="Zhang Q."/>
            <person name="Hu W."/>
            <person name="Qin Y."/>
            <person name="Wang K."/>
            <person name="Chen L.Y."/>
            <person name="Shirley N."/>
            <person name="Lin Y.R."/>
            <person name="Liu L.Y."/>
            <person name="Hernandez A.G."/>
            <person name="Wright C.L."/>
            <person name="Bulone V."/>
            <person name="Tuskan G.A."/>
            <person name="Heath K."/>
            <person name="Zee F."/>
            <person name="Moore P.H."/>
            <person name="Sunkar R."/>
            <person name="Leebens-Mack J.H."/>
            <person name="Mockler T."/>
            <person name="Bennetzen J.L."/>
            <person name="Freeling M."/>
            <person name="Sankoff D."/>
            <person name="Paterson A.H."/>
            <person name="Zhu X."/>
            <person name="Yang X."/>
            <person name="Smith J.A."/>
            <person name="Cushman J.C."/>
            <person name="Paull R.E."/>
            <person name="Yu Q."/>
        </authorList>
    </citation>
    <scope>NUCLEOTIDE SEQUENCE [LARGE SCALE GENOMIC DNA]</scope>
    <source>
        <strain evidence="7">cv. F153</strain>
    </source>
</reference>
<dbReference type="FunFam" id="1.10.630.10:FF:000011">
    <property type="entry name" value="Cytochrome P450 83B1"/>
    <property type="match status" value="1"/>
</dbReference>
<proteinExistence type="inferred from homology"/>
<gene>
    <name evidence="8" type="primary">LOC109717792</name>
</gene>
<keyword evidence="6" id="KW-0472">Membrane</keyword>
<dbReference type="InterPro" id="IPR002401">
    <property type="entry name" value="Cyt_P450_E_grp-I"/>
</dbReference>
<dbReference type="InterPro" id="IPR036396">
    <property type="entry name" value="Cyt_P450_sf"/>
</dbReference>
<evidence type="ECO:0000256" key="3">
    <source>
        <dbReference type="ARBA" id="ARBA00023004"/>
    </source>
</evidence>
<keyword evidence="5" id="KW-0503">Monooxygenase</keyword>
<organism evidence="7 8">
    <name type="scientific">Ananas comosus</name>
    <name type="common">Pineapple</name>
    <name type="synonym">Ananas ananas</name>
    <dbReference type="NCBI Taxonomy" id="4615"/>
    <lineage>
        <taxon>Eukaryota</taxon>
        <taxon>Viridiplantae</taxon>
        <taxon>Streptophyta</taxon>
        <taxon>Embryophyta</taxon>
        <taxon>Tracheophyta</taxon>
        <taxon>Spermatophyta</taxon>
        <taxon>Magnoliopsida</taxon>
        <taxon>Liliopsida</taxon>
        <taxon>Poales</taxon>
        <taxon>Bromeliaceae</taxon>
        <taxon>Bromelioideae</taxon>
        <taxon>Ananas</taxon>
    </lineage>
</organism>
<evidence type="ECO:0000313" key="8">
    <source>
        <dbReference type="RefSeq" id="XP_020099302.1"/>
    </source>
</evidence>
<dbReference type="PRINTS" id="PR00385">
    <property type="entry name" value="P450"/>
</dbReference>
<dbReference type="Proteomes" id="UP000515123">
    <property type="component" value="Linkage group 11"/>
</dbReference>
<evidence type="ECO:0000313" key="7">
    <source>
        <dbReference type="Proteomes" id="UP000515123"/>
    </source>
</evidence>
<dbReference type="GO" id="GO:0020037">
    <property type="term" value="F:heme binding"/>
    <property type="evidence" value="ECO:0007669"/>
    <property type="project" value="InterPro"/>
</dbReference>
<keyword evidence="5" id="KW-0560">Oxidoreductase</keyword>
<dbReference type="InterPro" id="IPR017972">
    <property type="entry name" value="Cyt_P450_CS"/>
</dbReference>
<evidence type="ECO:0000256" key="2">
    <source>
        <dbReference type="ARBA" id="ARBA00022723"/>
    </source>
</evidence>
<reference evidence="8" key="2">
    <citation type="submission" date="2025-08" db="UniProtKB">
        <authorList>
            <consortium name="RefSeq"/>
        </authorList>
    </citation>
    <scope>IDENTIFICATION</scope>
    <source>
        <tissue evidence="8">Leaf</tissue>
    </source>
</reference>
<dbReference type="PROSITE" id="PS00086">
    <property type="entry name" value="CYTOCHROME_P450"/>
    <property type="match status" value="1"/>
</dbReference>
<dbReference type="Gene3D" id="1.10.630.10">
    <property type="entry name" value="Cytochrome P450"/>
    <property type="match status" value="1"/>
</dbReference>
<dbReference type="InterPro" id="IPR001128">
    <property type="entry name" value="Cyt_P450"/>
</dbReference>
<dbReference type="CDD" id="cd11072">
    <property type="entry name" value="CYP71-like"/>
    <property type="match status" value="1"/>
</dbReference>
<dbReference type="PRINTS" id="PR00463">
    <property type="entry name" value="EP450I"/>
</dbReference>
<dbReference type="RefSeq" id="XP_020099302.1">
    <property type="nucleotide sequence ID" value="XM_020243713.1"/>
</dbReference>
<dbReference type="GO" id="GO:0005506">
    <property type="term" value="F:iron ion binding"/>
    <property type="evidence" value="ECO:0007669"/>
    <property type="project" value="InterPro"/>
</dbReference>
<dbReference type="GO" id="GO:0004497">
    <property type="term" value="F:monooxygenase activity"/>
    <property type="evidence" value="ECO:0007669"/>
    <property type="project" value="UniProtKB-KW"/>
</dbReference>
<name>A0A6P5FUG0_ANACO</name>
<keyword evidence="4 5" id="KW-0349">Heme</keyword>
<evidence type="ECO:0000256" key="5">
    <source>
        <dbReference type="RuleBase" id="RU000461"/>
    </source>
</evidence>
<dbReference type="GO" id="GO:0016705">
    <property type="term" value="F:oxidoreductase activity, acting on paired donors, with incorporation or reduction of molecular oxygen"/>
    <property type="evidence" value="ECO:0007669"/>
    <property type="project" value="InterPro"/>
</dbReference>
<dbReference type="OrthoDB" id="1470350at2759"/>
<keyword evidence="6" id="KW-1133">Transmembrane helix</keyword>
<keyword evidence="6" id="KW-0812">Transmembrane</keyword>
<dbReference type="SUPFAM" id="SSF48264">
    <property type="entry name" value="Cytochrome P450"/>
    <property type="match status" value="1"/>
</dbReference>
<feature type="transmembrane region" description="Helical" evidence="6">
    <location>
        <begin position="16"/>
        <end position="36"/>
    </location>
</feature>
<comment type="similarity">
    <text evidence="1 5">Belongs to the cytochrome P450 family.</text>
</comment>
<protein>
    <submittedName>
        <fullName evidence="8">Cytochrome P450 71A1-like isoform X1</fullName>
    </submittedName>
</protein>
<dbReference type="AlphaFoldDB" id="A0A6P5FUG0"/>
<accession>A0A6P5FUG0</accession>
<keyword evidence="3 4" id="KW-0408">Iron</keyword>
<keyword evidence="2 4" id="KW-0479">Metal-binding</keyword>